<dbReference type="OrthoDB" id="3696289at2"/>
<gene>
    <name evidence="3" type="ORF">TR51_16730</name>
</gene>
<evidence type="ECO:0000259" key="2">
    <source>
        <dbReference type="Pfam" id="PF19631"/>
    </source>
</evidence>
<dbReference type="PATRIC" id="fig|2064.6.peg.3587"/>
<dbReference type="InterPro" id="IPR045608">
    <property type="entry name" value="Trypco2"/>
</dbReference>
<dbReference type="Proteomes" id="UP000032066">
    <property type="component" value="Unassembled WGS sequence"/>
</dbReference>
<feature type="region of interest" description="Disordered" evidence="1">
    <location>
        <begin position="73"/>
        <end position="105"/>
    </location>
</feature>
<feature type="domain" description="Trypsin-co-occurring" evidence="2">
    <location>
        <begin position="6"/>
        <end position="83"/>
    </location>
</feature>
<organism evidence="3 4">
    <name type="scientific">Kitasatospora griseola</name>
    <name type="common">Streptomyces griseolosporeus</name>
    <dbReference type="NCBI Taxonomy" id="2064"/>
    <lineage>
        <taxon>Bacteria</taxon>
        <taxon>Bacillati</taxon>
        <taxon>Actinomycetota</taxon>
        <taxon>Actinomycetes</taxon>
        <taxon>Kitasatosporales</taxon>
        <taxon>Streptomycetaceae</taxon>
        <taxon>Kitasatospora</taxon>
    </lineage>
</organism>
<dbReference type="Pfam" id="PF19631">
    <property type="entry name" value="Trypco2"/>
    <property type="match status" value="1"/>
</dbReference>
<dbReference type="EMBL" id="JXZB01000002">
    <property type="protein sequence ID" value="KIQ65511.1"/>
    <property type="molecule type" value="Genomic_DNA"/>
</dbReference>
<evidence type="ECO:0000313" key="4">
    <source>
        <dbReference type="Proteomes" id="UP000032066"/>
    </source>
</evidence>
<proteinExistence type="predicted"/>
<sequence>MDRHDIELADAIEAIRLELLDASERGRGQAVQFEVGPVTLDFTVELKRDARAKGGVKAWVLSADAEAGLAHTRTHKVSVTLTPKDASTGRSIDISNPDLGSRDGF</sequence>
<protein>
    <recommendedName>
        <fullName evidence="2">Trypsin-co-occurring domain-containing protein</fullName>
    </recommendedName>
</protein>
<accession>A0A0D0P1L3</accession>
<reference evidence="3 4" key="1">
    <citation type="submission" date="2015-02" db="EMBL/GenBank/DDBJ databases">
        <title>Draft genome sequence of Kitasatospora griseola MF730-N6, a bafilomycin, terpentecin and satosporin producer.</title>
        <authorList>
            <person name="Arens J.C."/>
            <person name="Haltli B."/>
            <person name="Kerr R.G."/>
        </authorList>
    </citation>
    <scope>NUCLEOTIDE SEQUENCE [LARGE SCALE GENOMIC DNA]</scope>
    <source>
        <strain evidence="3 4">MF730-N6</strain>
    </source>
</reference>
<dbReference type="RefSeq" id="WP_043911787.1">
    <property type="nucleotide sequence ID" value="NZ_JXZB01000002.1"/>
</dbReference>
<comment type="caution">
    <text evidence="3">The sequence shown here is derived from an EMBL/GenBank/DDBJ whole genome shotgun (WGS) entry which is preliminary data.</text>
</comment>
<name>A0A0D0P1L3_KITGR</name>
<keyword evidence="4" id="KW-1185">Reference proteome</keyword>
<evidence type="ECO:0000256" key="1">
    <source>
        <dbReference type="SAM" id="MobiDB-lite"/>
    </source>
</evidence>
<evidence type="ECO:0000313" key="3">
    <source>
        <dbReference type="EMBL" id="KIQ65511.1"/>
    </source>
</evidence>
<dbReference type="AlphaFoldDB" id="A0A0D0P1L3"/>